<sequence>MSPWEIGCPHSYLKLMRCPVALSKINLIGRNINVLGAVGCCNVRKGSLSFAQLLQREPRWVCSESCVPSELTILTDS</sequence>
<dbReference type="Proteomes" id="UP001432146">
    <property type="component" value="Unassembled WGS sequence"/>
</dbReference>
<keyword evidence="2" id="KW-1185">Reference proteome</keyword>
<gene>
    <name evidence="1" type="ORF">QLX08_004007</name>
</gene>
<reference evidence="1 2" key="1">
    <citation type="submission" date="2024-05" db="EMBL/GenBank/DDBJ databases">
        <title>The nuclear and mitochondrial genome assemblies of Tetragonisca angustula (Apidae: Meliponini), a tiny yet remarkable pollinator in the Neotropics.</title>
        <authorList>
            <person name="Ferrari R."/>
            <person name="Ricardo P.C."/>
            <person name="Dias F.C."/>
            <person name="Araujo N.S."/>
            <person name="Soares D.O."/>
            <person name="Zhou Q.-S."/>
            <person name="Zhu C.-D."/>
            <person name="Coutinho L."/>
            <person name="Airas M.C."/>
            <person name="Batista T.M."/>
        </authorList>
    </citation>
    <scope>NUCLEOTIDE SEQUENCE [LARGE SCALE GENOMIC DNA]</scope>
    <source>
        <strain evidence="1">ASF017062</strain>
        <tissue evidence="1">Abdomen</tissue>
    </source>
</reference>
<name>A0AAW1A4L4_9HYME</name>
<accession>A0AAW1A4L4</accession>
<organism evidence="1 2">
    <name type="scientific">Tetragonisca angustula</name>
    <dbReference type="NCBI Taxonomy" id="166442"/>
    <lineage>
        <taxon>Eukaryota</taxon>
        <taxon>Metazoa</taxon>
        <taxon>Ecdysozoa</taxon>
        <taxon>Arthropoda</taxon>
        <taxon>Hexapoda</taxon>
        <taxon>Insecta</taxon>
        <taxon>Pterygota</taxon>
        <taxon>Neoptera</taxon>
        <taxon>Endopterygota</taxon>
        <taxon>Hymenoptera</taxon>
        <taxon>Apocrita</taxon>
        <taxon>Aculeata</taxon>
        <taxon>Apoidea</taxon>
        <taxon>Anthophila</taxon>
        <taxon>Apidae</taxon>
        <taxon>Tetragonisca</taxon>
    </lineage>
</organism>
<evidence type="ECO:0000313" key="2">
    <source>
        <dbReference type="Proteomes" id="UP001432146"/>
    </source>
</evidence>
<evidence type="ECO:0000313" key="1">
    <source>
        <dbReference type="EMBL" id="KAK9304810.1"/>
    </source>
</evidence>
<comment type="caution">
    <text evidence="1">The sequence shown here is derived from an EMBL/GenBank/DDBJ whole genome shotgun (WGS) entry which is preliminary data.</text>
</comment>
<dbReference type="AlphaFoldDB" id="A0AAW1A4L4"/>
<proteinExistence type="predicted"/>
<protein>
    <submittedName>
        <fullName evidence="1">Uncharacterized protein</fullName>
    </submittedName>
</protein>
<dbReference type="EMBL" id="JAWNGG020000060">
    <property type="protein sequence ID" value="KAK9304810.1"/>
    <property type="molecule type" value="Genomic_DNA"/>
</dbReference>